<feature type="chain" id="PRO_5038948516" description="Outer membrane lipoprotein-sorting protein" evidence="2">
    <location>
        <begin position="24"/>
        <end position="226"/>
    </location>
</feature>
<evidence type="ECO:0000256" key="1">
    <source>
        <dbReference type="SAM" id="MobiDB-lite"/>
    </source>
</evidence>
<evidence type="ECO:0008006" key="5">
    <source>
        <dbReference type="Google" id="ProtNLM"/>
    </source>
</evidence>
<sequence>MKMKKFLVFLLAALLILSLAACGGNGDTNGSQVTDNGEGSSESEEDITFEDSLKAEGIYENYYFEMEVNVNGEDFPTSQLWFLGGDMKFENQDQAIFIKPSEEQMGIYTKETNQLVLMPISENEDFYTPFIAADEIEEEVYEGILYKGSETLDGKTVDVFEYDAMDVYAKYYIWRDTGIIVKMIVHSDEYESEYYFRNMRVNELTADDLAYPEDAEIMDMSEFLVQ</sequence>
<feature type="region of interest" description="Disordered" evidence="1">
    <location>
        <begin position="27"/>
        <end position="48"/>
    </location>
</feature>
<feature type="signal peptide" evidence="2">
    <location>
        <begin position="1"/>
        <end position="23"/>
    </location>
</feature>
<dbReference type="PROSITE" id="PS51257">
    <property type="entry name" value="PROKAR_LIPOPROTEIN"/>
    <property type="match status" value="1"/>
</dbReference>
<proteinExistence type="predicted"/>
<dbReference type="AlphaFoldDB" id="A0A1M4WIF8"/>
<reference evidence="3 4" key="1">
    <citation type="submission" date="2016-11" db="EMBL/GenBank/DDBJ databases">
        <authorList>
            <person name="Jaros S."/>
            <person name="Januszkiewicz K."/>
            <person name="Wedrychowicz H."/>
        </authorList>
    </citation>
    <scope>NUCLEOTIDE SEQUENCE [LARGE SCALE GENOMIC DNA]</scope>
    <source>
        <strain evidence="3 4">DSM 14828</strain>
    </source>
</reference>
<name>A0A1M4WIF8_9FIRM</name>
<keyword evidence="4" id="KW-1185">Reference proteome</keyword>
<evidence type="ECO:0000256" key="2">
    <source>
        <dbReference type="SAM" id="SignalP"/>
    </source>
</evidence>
<accession>A0A1M4WIF8</accession>
<evidence type="ECO:0000313" key="3">
    <source>
        <dbReference type="EMBL" id="SHE81018.1"/>
    </source>
</evidence>
<keyword evidence="2" id="KW-0732">Signal</keyword>
<dbReference type="OrthoDB" id="1807188at2"/>
<gene>
    <name evidence="3" type="ORF">SAMN02746064_01249</name>
</gene>
<protein>
    <recommendedName>
        <fullName evidence="5">Outer membrane lipoprotein-sorting protein</fullName>
    </recommendedName>
</protein>
<evidence type="ECO:0000313" key="4">
    <source>
        <dbReference type="Proteomes" id="UP000184251"/>
    </source>
</evidence>
<organism evidence="3 4">
    <name type="scientific">Alkalibacter saccharofermentans DSM 14828</name>
    <dbReference type="NCBI Taxonomy" id="1120975"/>
    <lineage>
        <taxon>Bacteria</taxon>
        <taxon>Bacillati</taxon>
        <taxon>Bacillota</taxon>
        <taxon>Clostridia</taxon>
        <taxon>Eubacteriales</taxon>
        <taxon>Eubacteriaceae</taxon>
        <taxon>Alkalibacter</taxon>
    </lineage>
</organism>
<dbReference type="Proteomes" id="UP000184251">
    <property type="component" value="Unassembled WGS sequence"/>
</dbReference>
<dbReference type="EMBL" id="FQTU01000007">
    <property type="protein sequence ID" value="SHE81018.1"/>
    <property type="molecule type" value="Genomic_DNA"/>
</dbReference>
<dbReference type="RefSeq" id="WP_073270223.1">
    <property type="nucleotide sequence ID" value="NZ_FQTU01000007.1"/>
</dbReference>